<name>A0A146K4V7_9EUKA</name>
<dbReference type="GO" id="GO:0005524">
    <property type="term" value="F:ATP binding"/>
    <property type="evidence" value="ECO:0007669"/>
    <property type="project" value="InterPro"/>
</dbReference>
<keyword evidence="2" id="KW-0418">Kinase</keyword>
<keyword evidence="2" id="KW-0808">Transferase</keyword>
<dbReference type="GO" id="GO:0004672">
    <property type="term" value="F:protein kinase activity"/>
    <property type="evidence" value="ECO:0007669"/>
    <property type="project" value="InterPro"/>
</dbReference>
<gene>
    <name evidence="2" type="ORF">TPC1_20172</name>
</gene>
<dbReference type="InterPro" id="IPR000719">
    <property type="entry name" value="Prot_kinase_dom"/>
</dbReference>
<dbReference type="InterPro" id="IPR011009">
    <property type="entry name" value="Kinase-like_dom_sf"/>
</dbReference>
<protein>
    <submittedName>
        <fullName evidence="2">Protein kinase domain-containing protein</fullName>
    </submittedName>
</protein>
<feature type="non-terminal residue" evidence="2">
    <location>
        <position position="1"/>
    </location>
</feature>
<accession>A0A146K4V7</accession>
<dbReference type="PROSITE" id="PS50011">
    <property type="entry name" value="PROTEIN_KINASE_DOM"/>
    <property type="match status" value="1"/>
</dbReference>
<organism evidence="2">
    <name type="scientific">Trepomonas sp. PC1</name>
    <dbReference type="NCBI Taxonomy" id="1076344"/>
    <lineage>
        <taxon>Eukaryota</taxon>
        <taxon>Metamonada</taxon>
        <taxon>Diplomonadida</taxon>
        <taxon>Hexamitidae</taxon>
        <taxon>Hexamitinae</taxon>
        <taxon>Trepomonas</taxon>
    </lineage>
</organism>
<dbReference type="Gene3D" id="1.10.510.10">
    <property type="entry name" value="Transferase(Phosphotransferase) domain 1"/>
    <property type="match status" value="1"/>
</dbReference>
<proteinExistence type="predicted"/>
<evidence type="ECO:0000313" key="2">
    <source>
        <dbReference type="EMBL" id="JAP90529.1"/>
    </source>
</evidence>
<feature type="non-terminal residue" evidence="2">
    <location>
        <position position="114"/>
    </location>
</feature>
<reference evidence="2" key="1">
    <citation type="submission" date="2015-07" db="EMBL/GenBank/DDBJ databases">
        <title>Adaptation to a free-living lifestyle via gene acquisitions in the diplomonad Trepomonas sp. PC1.</title>
        <authorList>
            <person name="Xu F."/>
            <person name="Jerlstrom-Hultqvist J."/>
            <person name="Kolisko M."/>
            <person name="Simpson A.G.B."/>
            <person name="Roger A.J."/>
            <person name="Svard S.G."/>
            <person name="Andersson J.O."/>
        </authorList>
    </citation>
    <scope>NUCLEOTIDE SEQUENCE</scope>
    <source>
        <strain evidence="2">PC1</strain>
    </source>
</reference>
<feature type="domain" description="Protein kinase" evidence="1">
    <location>
        <begin position="1"/>
        <end position="114"/>
    </location>
</feature>
<dbReference type="SUPFAM" id="SSF56112">
    <property type="entry name" value="Protein kinase-like (PK-like)"/>
    <property type="match status" value="1"/>
</dbReference>
<dbReference type="EMBL" id="GDID01006077">
    <property type="protein sequence ID" value="JAP90529.1"/>
    <property type="molecule type" value="Transcribed_RNA"/>
</dbReference>
<dbReference type="AlphaFoldDB" id="A0A146K4V7"/>
<sequence length="114" mass="13607">DSKFYVLKVYKHRSVVNQIMSIYKQIGKFTFVPVIQGYYHALSVQNTTDEKIVDKNDYAVIEQFVGTENIERYLFKKHFAEQVAIFKQLFDAIRLLHLQKIYHFDVKPDNIQIF</sequence>
<evidence type="ECO:0000259" key="1">
    <source>
        <dbReference type="PROSITE" id="PS50011"/>
    </source>
</evidence>